<dbReference type="SUPFAM" id="SSF53187">
    <property type="entry name" value="Zn-dependent exopeptidases"/>
    <property type="match status" value="1"/>
</dbReference>
<accession>A0ABD4SZM5</accession>
<dbReference type="RefSeq" id="WP_166279096.1">
    <property type="nucleotide sequence ID" value="NZ_JTHE03000009.1"/>
</dbReference>
<evidence type="ECO:0000313" key="6">
    <source>
        <dbReference type="EMBL" id="MCM1981507.1"/>
    </source>
</evidence>
<evidence type="ECO:0000313" key="7">
    <source>
        <dbReference type="Proteomes" id="UP000031561"/>
    </source>
</evidence>
<evidence type="ECO:0000259" key="4">
    <source>
        <dbReference type="SMART" id="SM00287"/>
    </source>
</evidence>
<keyword evidence="3" id="KW-0732">Signal</keyword>
<dbReference type="PANTHER" id="PTHR30404:SF0">
    <property type="entry name" value="N-ACETYLMURAMOYL-L-ALANINE AMIDASE AMIC"/>
    <property type="match status" value="1"/>
</dbReference>
<protein>
    <submittedName>
        <fullName evidence="6">N-acetylmuramoyl-L-alanine amidase</fullName>
        <ecNumber evidence="6">3.5.1.28</ecNumber>
    </submittedName>
</protein>
<keyword evidence="7" id="KW-1185">Reference proteome</keyword>
<dbReference type="SMART" id="SM00646">
    <property type="entry name" value="Ami_3"/>
    <property type="match status" value="1"/>
</dbReference>
<dbReference type="Gene3D" id="3.40.630.40">
    <property type="entry name" value="Zn-dependent exopeptidases"/>
    <property type="match status" value="1"/>
</dbReference>
<evidence type="ECO:0000256" key="2">
    <source>
        <dbReference type="ARBA" id="ARBA00023316"/>
    </source>
</evidence>
<keyword evidence="2" id="KW-0961">Cell wall biogenesis/degradation</keyword>
<evidence type="ECO:0000256" key="1">
    <source>
        <dbReference type="ARBA" id="ARBA00022801"/>
    </source>
</evidence>
<name>A0ABD4SZM5_9CYAN</name>
<dbReference type="GO" id="GO:0071555">
    <property type="term" value="P:cell wall organization"/>
    <property type="evidence" value="ECO:0007669"/>
    <property type="project" value="UniProtKB-KW"/>
</dbReference>
<dbReference type="AlphaFoldDB" id="A0ABD4SZM5"/>
<dbReference type="CDD" id="cd02696">
    <property type="entry name" value="MurNAc-LAA"/>
    <property type="match status" value="1"/>
</dbReference>
<dbReference type="PANTHER" id="PTHR30404">
    <property type="entry name" value="N-ACETYLMURAMOYL-L-ALANINE AMIDASE"/>
    <property type="match status" value="1"/>
</dbReference>
<dbReference type="Pfam" id="PF01520">
    <property type="entry name" value="Amidase_3"/>
    <property type="match status" value="1"/>
</dbReference>
<organism evidence="6 7">
    <name type="scientific">Lyngbya confervoides BDU141951</name>
    <dbReference type="NCBI Taxonomy" id="1574623"/>
    <lineage>
        <taxon>Bacteria</taxon>
        <taxon>Bacillati</taxon>
        <taxon>Cyanobacteriota</taxon>
        <taxon>Cyanophyceae</taxon>
        <taxon>Oscillatoriophycideae</taxon>
        <taxon>Oscillatoriales</taxon>
        <taxon>Microcoleaceae</taxon>
        <taxon>Lyngbya</taxon>
    </lineage>
</organism>
<comment type="caution">
    <text evidence="6">The sequence shown here is derived from an EMBL/GenBank/DDBJ whole genome shotgun (WGS) entry which is preliminary data.</text>
</comment>
<feature type="signal peptide" evidence="3">
    <location>
        <begin position="1"/>
        <end position="22"/>
    </location>
</feature>
<dbReference type="Proteomes" id="UP000031561">
    <property type="component" value="Unassembled WGS sequence"/>
</dbReference>
<evidence type="ECO:0000259" key="5">
    <source>
        <dbReference type="SMART" id="SM00646"/>
    </source>
</evidence>
<dbReference type="SMART" id="SM00287">
    <property type="entry name" value="SH3b"/>
    <property type="match status" value="1"/>
</dbReference>
<sequence>MKKVVPSALFTLTALTSLPAYANDALQVVYPPADHQTAADRIFIIGTAPPDSPVRLNGTVIQDRSVSGHFAPSIPLAVGENVVTLDAQGQQLTLRITRSPSDPPLPSQFGFLDNSLQPAVDLARMPHEPICFRAIATPNSQVLVTVGSQQIKLLPVGESVELPPNSAVLTLNNQPQPQRANGVYQNCTGFADPGFLGSPQFQVTRATGDRVAQVSDGSITILDPANIEMVEVTASQGVARTGPSTNHSRLTPLPQGTQARITGAEGDWWRLDYGAWIKKAETQTIPRQGPTQSIIRSLKSRSAGDWTEVVFPLQTPVPISVEQGDRFLRLTLHNTTAQTDTIFVPPDAVIERLDWSQPSPQQATYRFQLKAEQAWGYKLRYEGTSLILSLRHPPQLSRDRRSLQGAKILLDAGHGSENDLGARGPNGYPEKDANLFVTQVLQRELENRGAEVIMTRLAEEDLYPQDRVAVIEQREPHLAVSLHFNALPDNGDALKTQGIGAFWYHPQAYDFSVFIHDYLVNRLGRKSYGVFWNNLALTRPTVSPSVLLELGFMINPEEFEWISDSKAQTQLGKALADGITLWFHRSQTGERAQP</sequence>
<evidence type="ECO:0000256" key="3">
    <source>
        <dbReference type="SAM" id="SignalP"/>
    </source>
</evidence>
<feature type="domain" description="SH3b" evidence="4">
    <location>
        <begin position="227"/>
        <end position="285"/>
    </location>
</feature>
<keyword evidence="1 6" id="KW-0378">Hydrolase</keyword>
<dbReference type="InterPro" id="IPR002508">
    <property type="entry name" value="MurNAc-LAA_cat"/>
</dbReference>
<dbReference type="GO" id="GO:0008745">
    <property type="term" value="F:N-acetylmuramoyl-L-alanine amidase activity"/>
    <property type="evidence" value="ECO:0007669"/>
    <property type="project" value="UniProtKB-EC"/>
</dbReference>
<reference evidence="6 7" key="1">
    <citation type="journal article" date="2015" name="Genome Announc.">
        <title>Draft Genome Sequence of Filamentous Marine Cyanobacterium Lyngbya confervoides Strain BDU141951.</title>
        <authorList>
            <person name="Chandrababunaidu M.M."/>
            <person name="Sen D."/>
            <person name="Tripathy S."/>
        </authorList>
    </citation>
    <scope>NUCLEOTIDE SEQUENCE [LARGE SCALE GENOMIC DNA]</scope>
    <source>
        <strain evidence="6 7">BDU141951</strain>
    </source>
</reference>
<dbReference type="EC" id="3.5.1.28" evidence="6"/>
<feature type="chain" id="PRO_5044896001" evidence="3">
    <location>
        <begin position="23"/>
        <end position="594"/>
    </location>
</feature>
<gene>
    <name evidence="6" type="ORF">QQ91_0001510</name>
</gene>
<dbReference type="InterPro" id="IPR050695">
    <property type="entry name" value="N-acetylmuramoyl_amidase_3"/>
</dbReference>
<feature type="domain" description="MurNAc-LAA" evidence="5">
    <location>
        <begin position="468"/>
        <end position="580"/>
    </location>
</feature>
<dbReference type="Gene3D" id="2.30.30.40">
    <property type="entry name" value="SH3 Domains"/>
    <property type="match status" value="1"/>
</dbReference>
<dbReference type="InterPro" id="IPR003646">
    <property type="entry name" value="SH3-like_bac-type"/>
</dbReference>
<proteinExistence type="predicted"/>
<dbReference type="EMBL" id="JTHE03000009">
    <property type="protein sequence ID" value="MCM1981507.1"/>
    <property type="molecule type" value="Genomic_DNA"/>
</dbReference>